<sequence>MILVLSIVMIIIVLLILNYNCTPEYFDNLFTVDSPIMIPSNIVDNMPRHVVFNKNDGIAYISMQQPINEKNIKCPDFVDNYLTLGDNNFCWKK</sequence>
<gene>
    <name evidence="1" type="ORF">Indivirus_1_231</name>
</gene>
<organism evidence="1">
    <name type="scientific">Indivirus ILV1</name>
    <dbReference type="NCBI Taxonomy" id="1977633"/>
    <lineage>
        <taxon>Viruses</taxon>
        <taxon>Varidnaviria</taxon>
        <taxon>Bamfordvirae</taxon>
        <taxon>Nucleocytoviricota</taxon>
        <taxon>Megaviricetes</taxon>
        <taxon>Imitervirales</taxon>
        <taxon>Mimiviridae</taxon>
        <taxon>Klosneuvirinae</taxon>
        <taxon>Indivirus</taxon>
    </lineage>
</organism>
<proteinExistence type="predicted"/>
<protein>
    <submittedName>
        <fullName evidence="1">Uncharacterized protein</fullName>
    </submittedName>
</protein>
<name>A0A1V0SD76_9VIRU</name>
<evidence type="ECO:0000313" key="1">
    <source>
        <dbReference type="EMBL" id="ARF09608.1"/>
    </source>
</evidence>
<accession>A0A1V0SD76</accession>
<reference evidence="1" key="1">
    <citation type="journal article" date="2017" name="Science">
        <title>Giant viruses with an expanded complement of translation system components.</title>
        <authorList>
            <person name="Schulz F."/>
            <person name="Yutin N."/>
            <person name="Ivanova N.N."/>
            <person name="Ortega D.R."/>
            <person name="Lee T.K."/>
            <person name="Vierheilig J."/>
            <person name="Daims H."/>
            <person name="Horn M."/>
            <person name="Wagner M."/>
            <person name="Jensen G.J."/>
            <person name="Kyrpides N.C."/>
            <person name="Koonin E.V."/>
            <person name="Woyke T."/>
        </authorList>
    </citation>
    <scope>NUCLEOTIDE SEQUENCE</scope>
    <source>
        <strain evidence="1">ILV1</strain>
    </source>
</reference>
<dbReference type="EMBL" id="KY684085">
    <property type="protein sequence ID" value="ARF09608.1"/>
    <property type="molecule type" value="Genomic_DNA"/>
</dbReference>